<feature type="compositionally biased region" description="Low complexity" evidence="1">
    <location>
        <begin position="41"/>
        <end position="66"/>
    </location>
</feature>
<accession>A0A6G0TMT8</accession>
<gene>
    <name evidence="2" type="ORF">AGLY_007562</name>
</gene>
<protein>
    <submittedName>
        <fullName evidence="2">Uncharacterized protein</fullName>
    </submittedName>
</protein>
<evidence type="ECO:0000313" key="3">
    <source>
        <dbReference type="Proteomes" id="UP000475862"/>
    </source>
</evidence>
<dbReference type="OrthoDB" id="6610352at2759"/>
<dbReference type="AlphaFoldDB" id="A0A6G0TMT8"/>
<feature type="region of interest" description="Disordered" evidence="1">
    <location>
        <begin position="1"/>
        <end position="69"/>
    </location>
</feature>
<name>A0A6G0TMT8_APHGL</name>
<sequence length="334" mass="38364">MFLNNNLMKMNKKVDQKNKPLSTAQKKHRPLSVLTQGSVPSRSASNSNLANIINTPNNNTPKTPKNVNHRSKSNLTIKENSAVSRLKNFSSNVTLERNGSMPNLNATGNRLQLDKTTKLRFAYDKYLSSLEAKYVFQMIEKNISSNINKQKKVFRDEFDILKNQLVTLSKELESINELKIEKKLIDQKFEVLEMLNKAIVFDDSDEEVMSLFSSTASKVVIKNFKQMDEDDLNAVKILLNEIIEPLKLLDYENKINARIQLKDSLIKVAMLTKELDTLKLKCEELFDEQSSLLNYNKSYKILKDQFGENPDTNLLPTKSNLVEEVENVLNEIEW</sequence>
<evidence type="ECO:0000256" key="1">
    <source>
        <dbReference type="SAM" id="MobiDB-lite"/>
    </source>
</evidence>
<evidence type="ECO:0000313" key="2">
    <source>
        <dbReference type="EMBL" id="KAE9535661.1"/>
    </source>
</evidence>
<reference evidence="2 3" key="1">
    <citation type="submission" date="2019-08" db="EMBL/GenBank/DDBJ databases">
        <title>The genome of the soybean aphid Biotype 1, its phylome, world population structure and adaptation to the North American continent.</title>
        <authorList>
            <person name="Giordano R."/>
            <person name="Donthu R.K."/>
            <person name="Hernandez A.G."/>
            <person name="Wright C.L."/>
            <person name="Zimin A.V."/>
        </authorList>
    </citation>
    <scope>NUCLEOTIDE SEQUENCE [LARGE SCALE GENOMIC DNA]</scope>
    <source>
        <tissue evidence="2">Whole aphids</tissue>
    </source>
</reference>
<dbReference type="Proteomes" id="UP000475862">
    <property type="component" value="Unassembled WGS sequence"/>
</dbReference>
<organism evidence="2 3">
    <name type="scientific">Aphis glycines</name>
    <name type="common">Soybean aphid</name>
    <dbReference type="NCBI Taxonomy" id="307491"/>
    <lineage>
        <taxon>Eukaryota</taxon>
        <taxon>Metazoa</taxon>
        <taxon>Ecdysozoa</taxon>
        <taxon>Arthropoda</taxon>
        <taxon>Hexapoda</taxon>
        <taxon>Insecta</taxon>
        <taxon>Pterygota</taxon>
        <taxon>Neoptera</taxon>
        <taxon>Paraneoptera</taxon>
        <taxon>Hemiptera</taxon>
        <taxon>Sternorrhyncha</taxon>
        <taxon>Aphidomorpha</taxon>
        <taxon>Aphidoidea</taxon>
        <taxon>Aphididae</taxon>
        <taxon>Aphidini</taxon>
        <taxon>Aphis</taxon>
        <taxon>Aphis</taxon>
    </lineage>
</organism>
<proteinExistence type="predicted"/>
<comment type="caution">
    <text evidence="2">The sequence shown here is derived from an EMBL/GenBank/DDBJ whole genome shotgun (WGS) entry which is preliminary data.</text>
</comment>
<dbReference type="EMBL" id="VYZN01000025">
    <property type="protein sequence ID" value="KAE9535661.1"/>
    <property type="molecule type" value="Genomic_DNA"/>
</dbReference>
<keyword evidence="3" id="KW-1185">Reference proteome</keyword>